<dbReference type="Pfam" id="PF05191">
    <property type="entry name" value="ADK_lid"/>
    <property type="match status" value="1"/>
</dbReference>
<keyword evidence="2" id="KW-0418">Kinase</keyword>
<dbReference type="EMBL" id="VZRG01003299">
    <property type="protein sequence ID" value="NWT60638.1"/>
    <property type="molecule type" value="Genomic_DNA"/>
</dbReference>
<feature type="non-terminal residue" evidence="2">
    <location>
        <position position="1"/>
    </location>
</feature>
<comment type="caution">
    <text evidence="2">The sequence shown here is derived from an EMBL/GenBank/DDBJ whole genome shotgun (WGS) entry which is preliminary data.</text>
</comment>
<name>A0A7K5Q0P7_9CORV</name>
<reference evidence="2 3" key="1">
    <citation type="submission" date="2019-09" db="EMBL/GenBank/DDBJ databases">
        <title>Bird 10,000 Genomes (B10K) Project - Family phase.</title>
        <authorList>
            <person name="Zhang G."/>
        </authorList>
    </citation>
    <scope>NUCLEOTIDE SEQUENCE [LARGE SCALE GENOMIC DNA]</scope>
    <source>
        <strain evidence="2">B10K-DU-002-60</strain>
        <tissue evidence="2">Muscle</tissue>
    </source>
</reference>
<dbReference type="Gene3D" id="3.40.50.300">
    <property type="entry name" value="P-loop containing nucleotide triphosphate hydrolases"/>
    <property type="match status" value="1"/>
</dbReference>
<sequence>SPGFPRTLGQAKALDGICQLDLVISLNIPFETLKDRLSARWVHPASGRVYNMDFNPPHVQVGAALGATRTGKTSGMLLQALSQLPWDGLVLTSPTFFFSRSRGILHSFSGTETNKIWPYVYTLLSSRIPPILPDEEH</sequence>
<accession>A0A7K5Q0P7</accession>
<evidence type="ECO:0000313" key="3">
    <source>
        <dbReference type="Proteomes" id="UP000532437"/>
    </source>
</evidence>
<keyword evidence="3" id="KW-1185">Reference proteome</keyword>
<feature type="non-terminal residue" evidence="2">
    <location>
        <position position="137"/>
    </location>
</feature>
<organism evidence="2 3">
    <name type="scientific">Erythrocercus mccallii</name>
    <dbReference type="NCBI Taxonomy" id="107208"/>
    <lineage>
        <taxon>Eukaryota</taxon>
        <taxon>Metazoa</taxon>
        <taxon>Chordata</taxon>
        <taxon>Craniata</taxon>
        <taxon>Vertebrata</taxon>
        <taxon>Euteleostomi</taxon>
        <taxon>Archelosauria</taxon>
        <taxon>Archosauria</taxon>
        <taxon>Dinosauria</taxon>
        <taxon>Saurischia</taxon>
        <taxon>Theropoda</taxon>
        <taxon>Coelurosauria</taxon>
        <taxon>Aves</taxon>
        <taxon>Neognathae</taxon>
        <taxon>Neoaves</taxon>
        <taxon>Telluraves</taxon>
        <taxon>Australaves</taxon>
        <taxon>Passeriformes</taxon>
        <taxon>Corvoidea</taxon>
        <taxon>Dicruridae</taxon>
        <taxon>Erythrocercus</taxon>
    </lineage>
</organism>
<keyword evidence="2" id="KW-0808">Transferase</keyword>
<proteinExistence type="predicted"/>
<protein>
    <submittedName>
        <fullName evidence="2">KAD4 kinase</fullName>
    </submittedName>
</protein>
<dbReference type="Proteomes" id="UP000532437">
    <property type="component" value="Unassembled WGS sequence"/>
</dbReference>
<evidence type="ECO:0000313" key="2">
    <source>
        <dbReference type="EMBL" id="NWT60638.1"/>
    </source>
</evidence>
<gene>
    <name evidence="2" type="primary">Ak4</name>
    <name evidence="2" type="ORF">ERYMCC_R08285</name>
</gene>
<dbReference type="GO" id="GO:0004017">
    <property type="term" value="F:AMP kinase activity"/>
    <property type="evidence" value="ECO:0007669"/>
    <property type="project" value="InterPro"/>
</dbReference>
<feature type="domain" description="Adenylate kinase active site lid" evidence="1">
    <location>
        <begin position="40"/>
        <end position="59"/>
    </location>
</feature>
<dbReference type="AlphaFoldDB" id="A0A7K5Q0P7"/>
<evidence type="ECO:0000259" key="1">
    <source>
        <dbReference type="Pfam" id="PF05191"/>
    </source>
</evidence>
<dbReference type="InterPro" id="IPR027417">
    <property type="entry name" value="P-loop_NTPase"/>
</dbReference>
<dbReference type="InterPro" id="IPR007862">
    <property type="entry name" value="Adenylate_kinase_lid-dom"/>
</dbReference>